<feature type="region of interest" description="Disordered" evidence="1">
    <location>
        <begin position="26"/>
        <end position="55"/>
    </location>
</feature>
<feature type="compositionally biased region" description="Low complexity" evidence="1">
    <location>
        <begin position="37"/>
        <end position="52"/>
    </location>
</feature>
<protein>
    <recommendedName>
        <fullName evidence="5">Outer membrane beta-barrel protein</fullName>
    </recommendedName>
</protein>
<dbReference type="EMBL" id="CXST01000005">
    <property type="protein sequence ID" value="CTQ47062.1"/>
    <property type="molecule type" value="Genomic_DNA"/>
</dbReference>
<keyword evidence="4" id="KW-1185">Reference proteome</keyword>
<dbReference type="AlphaFoldDB" id="A0A0M6YAG2"/>
<keyword evidence="2" id="KW-0732">Signal</keyword>
<dbReference type="InterPro" id="IPR011250">
    <property type="entry name" value="OMP/PagP_B-barrel"/>
</dbReference>
<dbReference type="RefSeq" id="WP_055661168.1">
    <property type="nucleotide sequence ID" value="NZ_CP045617.1"/>
</dbReference>
<dbReference type="SUPFAM" id="SSF56935">
    <property type="entry name" value="Porins"/>
    <property type="match status" value="1"/>
</dbReference>
<dbReference type="Pfam" id="PF10082">
    <property type="entry name" value="BBP2_2"/>
    <property type="match status" value="1"/>
</dbReference>
<evidence type="ECO:0000313" key="4">
    <source>
        <dbReference type="Proteomes" id="UP000048926"/>
    </source>
</evidence>
<feature type="signal peptide" evidence="2">
    <location>
        <begin position="1"/>
        <end position="21"/>
    </location>
</feature>
<accession>A0A0M6YAG2</accession>
<organism evidence="3 4">
    <name type="scientific">Roseibium aggregatum</name>
    <dbReference type="NCBI Taxonomy" id="187304"/>
    <lineage>
        <taxon>Bacteria</taxon>
        <taxon>Pseudomonadati</taxon>
        <taxon>Pseudomonadota</taxon>
        <taxon>Alphaproteobacteria</taxon>
        <taxon>Hyphomicrobiales</taxon>
        <taxon>Stappiaceae</taxon>
        <taxon>Roseibium</taxon>
    </lineage>
</organism>
<dbReference type="STRING" id="187304.B0E33_16005"/>
<feature type="region of interest" description="Disordered" evidence="1">
    <location>
        <begin position="222"/>
        <end position="244"/>
    </location>
</feature>
<evidence type="ECO:0000313" key="3">
    <source>
        <dbReference type="EMBL" id="CTQ47062.1"/>
    </source>
</evidence>
<evidence type="ECO:0000256" key="2">
    <source>
        <dbReference type="SAM" id="SignalP"/>
    </source>
</evidence>
<dbReference type="OrthoDB" id="7398962at2"/>
<dbReference type="Proteomes" id="UP000048926">
    <property type="component" value="Unassembled WGS sequence"/>
</dbReference>
<evidence type="ECO:0008006" key="5">
    <source>
        <dbReference type="Google" id="ProtNLM"/>
    </source>
</evidence>
<feature type="chain" id="PRO_5005807655" description="Outer membrane beta-barrel protein" evidence="2">
    <location>
        <begin position="22"/>
        <end position="487"/>
    </location>
</feature>
<reference evidence="4" key="1">
    <citation type="submission" date="2015-07" db="EMBL/GenBank/DDBJ databases">
        <authorList>
            <person name="Rodrigo-Torres Lidia"/>
            <person name="Arahal R.David."/>
        </authorList>
    </citation>
    <scope>NUCLEOTIDE SEQUENCE [LARGE SCALE GENOMIC DNA]</scope>
    <source>
        <strain evidence="4">CECT 4801</strain>
    </source>
</reference>
<gene>
    <name evidence="3" type="ORF">LAL4801_05522</name>
</gene>
<dbReference type="InterPro" id="IPR018759">
    <property type="entry name" value="BBP2_2"/>
</dbReference>
<proteinExistence type="predicted"/>
<evidence type="ECO:0000256" key="1">
    <source>
        <dbReference type="SAM" id="MobiDB-lite"/>
    </source>
</evidence>
<sequence>MRSFLPLITFLAVLQAVSAAAQTTLDDLRGSDDPGGAQESADPSDQAAQAADRNPTQANVFSLRSTLNSATAETGSSGLGTNGRATPVRPFADRIAAVDRAVPLSDSGIDDSVFGGDTTFDAAQGIRLGSFTLTPQLTVSTGWTDNRSQAADGTSGKFYRISPDVSLTSNWSRHQLDTSLRGSFTGYPGDTDDNEANVFAAANLRLDISEATQVTTSISYTLSQEDDGSAESASGTDYDHELSGSLSGTRAVGIVAATASLGVDRNFYTSESGSESGRNNTLYSASLRLDGNTGSVFSPFVEGALLLRRYDDTCSDALCEKRNANGYQVMGGVTIASGPKLTGELGAGWRIEDIEDERLENLSGLIADASLVWSPSRLTTVTAGLGTSFEATDIDGASGSIIYSGDLRLAHAFSDRLVGETGVGYSYRTYEGVSIEERTLTGFGGLTFAVTKNIAVTADYTHRRFDSSQQGNDYSENAVEAGFRLRH</sequence>
<dbReference type="SUPFAM" id="SSF56925">
    <property type="entry name" value="OMPA-like"/>
    <property type="match status" value="1"/>
</dbReference>
<name>A0A0M6YAG2_9HYPH</name>